<gene>
    <name evidence="4" type="ORF">FHW37_10950</name>
</gene>
<dbReference type="Proteomes" id="UP000320653">
    <property type="component" value="Unassembled WGS sequence"/>
</dbReference>
<evidence type="ECO:0000256" key="2">
    <source>
        <dbReference type="PROSITE-ProRule" id="PRU01091"/>
    </source>
</evidence>
<dbReference type="Pfam" id="PF13401">
    <property type="entry name" value="AAA_22"/>
    <property type="match status" value="1"/>
</dbReference>
<comment type="caution">
    <text evidence="4">The sequence shown here is derived from an EMBL/GenBank/DDBJ whole genome shotgun (WGS) entry which is preliminary data.</text>
</comment>
<dbReference type="RefSeq" id="WP_186458398.1">
    <property type="nucleotide sequence ID" value="NZ_VIWP01000009.1"/>
</dbReference>
<dbReference type="InterPro" id="IPR016032">
    <property type="entry name" value="Sig_transdc_resp-reg_C-effctor"/>
</dbReference>
<dbReference type="PROSITE" id="PS51755">
    <property type="entry name" value="OMPR_PHOB"/>
    <property type="match status" value="1"/>
</dbReference>
<dbReference type="CDD" id="cd00383">
    <property type="entry name" value="trans_reg_C"/>
    <property type="match status" value="1"/>
</dbReference>
<dbReference type="GO" id="GO:0003677">
    <property type="term" value="F:DNA binding"/>
    <property type="evidence" value="ECO:0007669"/>
    <property type="project" value="UniProtKB-UniRule"/>
</dbReference>
<evidence type="ECO:0000313" key="5">
    <source>
        <dbReference type="Proteomes" id="UP000320653"/>
    </source>
</evidence>
<dbReference type="Gene3D" id="3.40.50.300">
    <property type="entry name" value="P-loop containing nucleotide triphosphate hydrolases"/>
    <property type="match status" value="1"/>
</dbReference>
<dbReference type="SUPFAM" id="SSF46894">
    <property type="entry name" value="C-terminal effector domain of the bipartite response regulators"/>
    <property type="match status" value="1"/>
</dbReference>
<dbReference type="AlphaFoldDB" id="A0A561QC99"/>
<name>A0A561QC99_9HYPH</name>
<dbReference type="InterPro" id="IPR027417">
    <property type="entry name" value="P-loop_NTPase"/>
</dbReference>
<protein>
    <submittedName>
        <fullName evidence="4">Putative ATPase</fullName>
    </submittedName>
</protein>
<dbReference type="InterPro" id="IPR036388">
    <property type="entry name" value="WH-like_DNA-bd_sf"/>
</dbReference>
<dbReference type="InterPro" id="IPR001867">
    <property type="entry name" value="OmpR/PhoB-type_DNA-bd"/>
</dbReference>
<dbReference type="PANTHER" id="PTHR47691">
    <property type="entry name" value="REGULATOR-RELATED"/>
    <property type="match status" value="1"/>
</dbReference>
<keyword evidence="5" id="KW-1185">Reference proteome</keyword>
<accession>A0A561QC99</accession>
<dbReference type="GO" id="GO:0000160">
    <property type="term" value="P:phosphorelay signal transduction system"/>
    <property type="evidence" value="ECO:0007669"/>
    <property type="project" value="InterPro"/>
</dbReference>
<dbReference type="Gene3D" id="1.10.10.10">
    <property type="entry name" value="Winged helix-like DNA-binding domain superfamily/Winged helix DNA-binding domain"/>
    <property type="match status" value="1"/>
</dbReference>
<feature type="DNA-binding region" description="OmpR/PhoB-type" evidence="2">
    <location>
        <begin position="1"/>
        <end position="98"/>
    </location>
</feature>
<dbReference type="Pfam" id="PF00486">
    <property type="entry name" value="Trans_reg_C"/>
    <property type="match status" value="1"/>
</dbReference>
<dbReference type="InterPro" id="IPR049945">
    <property type="entry name" value="AAA_22"/>
</dbReference>
<dbReference type="PRINTS" id="PR00364">
    <property type="entry name" value="DISEASERSIST"/>
</dbReference>
<dbReference type="GO" id="GO:0016887">
    <property type="term" value="F:ATP hydrolysis activity"/>
    <property type="evidence" value="ECO:0007669"/>
    <property type="project" value="InterPro"/>
</dbReference>
<reference evidence="4 5" key="1">
    <citation type="submission" date="2019-06" db="EMBL/GenBank/DDBJ databases">
        <title>Sorghum-associated microbial communities from plants grown in Nebraska, USA.</title>
        <authorList>
            <person name="Schachtman D."/>
        </authorList>
    </citation>
    <scope>NUCLEOTIDE SEQUENCE [LARGE SCALE GENOMIC DNA]</scope>
    <source>
        <strain evidence="4 5">1225</strain>
    </source>
</reference>
<evidence type="ECO:0000259" key="3">
    <source>
        <dbReference type="PROSITE" id="PS51755"/>
    </source>
</evidence>
<keyword evidence="1 2" id="KW-0238">DNA-binding</keyword>
<dbReference type="SMART" id="SM00862">
    <property type="entry name" value="Trans_reg_C"/>
    <property type="match status" value="1"/>
</dbReference>
<organism evidence="4 5">
    <name type="scientific">Neorhizobium alkalisoli</name>
    <dbReference type="NCBI Taxonomy" id="528178"/>
    <lineage>
        <taxon>Bacteria</taxon>
        <taxon>Pseudomonadati</taxon>
        <taxon>Pseudomonadota</taxon>
        <taxon>Alphaproteobacteria</taxon>
        <taxon>Hyphomicrobiales</taxon>
        <taxon>Rhizobiaceae</taxon>
        <taxon>Rhizobium/Agrobacterium group</taxon>
        <taxon>Neorhizobium</taxon>
    </lineage>
</organism>
<dbReference type="GO" id="GO:0006355">
    <property type="term" value="P:regulation of DNA-templated transcription"/>
    <property type="evidence" value="ECO:0007669"/>
    <property type="project" value="InterPro"/>
</dbReference>
<dbReference type="PANTHER" id="PTHR47691:SF3">
    <property type="entry name" value="HTH-TYPE TRANSCRIPTIONAL REGULATOR RV0890C-RELATED"/>
    <property type="match status" value="1"/>
</dbReference>
<proteinExistence type="predicted"/>
<dbReference type="SUPFAM" id="SSF52540">
    <property type="entry name" value="P-loop containing nucleoside triphosphate hydrolases"/>
    <property type="match status" value="1"/>
</dbReference>
<dbReference type="EMBL" id="VIWP01000009">
    <property type="protein sequence ID" value="TWF47987.1"/>
    <property type="molecule type" value="Genomic_DNA"/>
</dbReference>
<evidence type="ECO:0000313" key="4">
    <source>
        <dbReference type="EMBL" id="TWF47987.1"/>
    </source>
</evidence>
<evidence type="ECO:0000256" key="1">
    <source>
        <dbReference type="ARBA" id="ARBA00023125"/>
    </source>
</evidence>
<sequence length="912" mass="99846">MALIKFGTFELDLVNKTLTESGRPYQLGKKALDLLVALVGKAGEIVSKEELLRAAWPTTTVDEGALRVHLMTLRKALGEYSDQRYIENIAGRGYVFVAPIELSAPGSAAPVTPAIPLDTNLPRFASRLVGREQFIEASLTALASTRLLTISGAGGIGKTAVALEIAARVQSSRRVVFVDLAVLKDGRLLMPTLASLLGLILYTNDHRQAVLNSLQSSDVLLLFDNCEHLIESVAVEADQILKATARVTILATSREPLRLAGERVRQLPSLPIPDFGVSANELLSIPSVEFFVESVKLASDLENFEDDESLQAAAAIVRSLDGIPLAIELAASRVSSLGLKSVLGSLDNPLSILRRGRRTAPPRQQTLRATLDWSYEGLETDEKELFAIIAVFPGTFSDQGAEAVAREWLSGERFDNAFDGLLLKSLVAVSSADGRYRLLDTTKGYAVEKLADSKLERDYRVSHARFCREALLRAEYDWRSLPTSDWTLRYGSLINDLRGALDWARSPDGDLELAVELVAISNVIWVQLGAMSEQSIAIEDGLRLLASTKHVGTDIELQLRIARGSALYHTRGFKSDNEAIAEFERAIAIAERLGNPARIMRAFGGKASVTSSNGSYLDSIAIAKDLKSRFPGALSFSRLLEHNYLFHGDFSAAREQAEISVMEASRAVRTTQNYGTGYDQGTIAKSVLTMIDFLEGKIDQSFLGIRDLLAESEVLGHSISTCLMLSLSAVPIAYLAGDITDARSRLDAVRRIAAKDMLVRWQEWVDGYDLIVPQDTQTDVAQSELQRALFEGVGMRLEYMTILAGCRASPAALDRALAGDAGWCRPELLRLKAVSLIKRDRAAASELLNEAVRLSRAMGAAFWELRSAVCLFRLAKAREMRAARSDLESVLKKFECSRPIPDMDMARGLLDE</sequence>
<feature type="domain" description="OmpR/PhoB-type" evidence="3">
    <location>
        <begin position="1"/>
        <end position="98"/>
    </location>
</feature>